<organism evidence="1 2">
    <name type="scientific">Naegleria fowleri</name>
    <name type="common">Brain eating amoeba</name>
    <dbReference type="NCBI Taxonomy" id="5763"/>
    <lineage>
        <taxon>Eukaryota</taxon>
        <taxon>Discoba</taxon>
        <taxon>Heterolobosea</taxon>
        <taxon>Tetramitia</taxon>
        <taxon>Eutetramitia</taxon>
        <taxon>Vahlkampfiidae</taxon>
        <taxon>Naegleria</taxon>
    </lineage>
</organism>
<dbReference type="VEuPathDB" id="AmoebaDB:NF0072980"/>
<accession>A0A6A5B2M5</accession>
<comment type="caution">
    <text evidence="1">The sequence shown here is derived from an EMBL/GenBank/DDBJ whole genome shotgun (WGS) entry which is preliminary data.</text>
</comment>
<dbReference type="EMBL" id="VFQX01000061">
    <property type="protein sequence ID" value="KAF0973353.1"/>
    <property type="molecule type" value="Genomic_DNA"/>
</dbReference>
<protein>
    <submittedName>
        <fullName evidence="1">Uncharacterized protein</fullName>
    </submittedName>
</protein>
<dbReference type="VEuPathDB" id="AmoebaDB:FDP41_008560"/>
<evidence type="ECO:0000313" key="1">
    <source>
        <dbReference type="EMBL" id="KAF0973353.1"/>
    </source>
</evidence>
<evidence type="ECO:0000313" key="2">
    <source>
        <dbReference type="Proteomes" id="UP000444721"/>
    </source>
</evidence>
<name>A0A6A5B2M5_NAEFO</name>
<dbReference type="PANTHER" id="PTHR43558:SF6">
    <property type="entry name" value="REDUCTASE, PUTATIVE (AFU_ORTHOLOGUE AFUA_3G10540)-RELATED"/>
    <property type="match status" value="1"/>
</dbReference>
<dbReference type="GeneID" id="68115778"/>
<keyword evidence="2" id="KW-1185">Reference proteome</keyword>
<sequence length="302" mass="34675">MDWSNVFVAGGSFLLCSRANASIRSEEGASRYLHSCLKYDIDLFLYALTQEDAENKIRHIYSIIKKNVKGKNILVTRTKFAITFSVRDYPQVQVVTRIYKSPAETLIGFDIDSCCIGYDGNKVWALPRFARALSKRYNLVDVERMSTTYERRLRKYAARGFSVLVPGYKKSLVKRPGLLGNYGHCHEKELSGLALLLYYESGPSRNYGHQPALSSDEDELLNENHEDETAKSDYGDFLCYQMLMGFNFPHMIRMYEKYLKRRKTRFVASLNDVEKIINSTLLPNHDITLLAFIGLLNNLGRN</sequence>
<dbReference type="PANTHER" id="PTHR43558">
    <property type="entry name" value="REDUCTASE, PUTATIVE (AFU_ORTHOLOGUE AFUA_3G10540)-RELATED"/>
    <property type="match status" value="1"/>
</dbReference>
<dbReference type="RefSeq" id="XP_044558066.1">
    <property type="nucleotide sequence ID" value="XM_044712427.1"/>
</dbReference>
<reference evidence="1 2" key="1">
    <citation type="journal article" date="2019" name="Sci. Rep.">
        <title>Nanopore sequencing improves the draft genome of the human pathogenic amoeba Naegleria fowleri.</title>
        <authorList>
            <person name="Liechti N."/>
            <person name="Schurch N."/>
            <person name="Bruggmann R."/>
            <person name="Wittwer M."/>
        </authorList>
    </citation>
    <scope>NUCLEOTIDE SEQUENCE [LARGE SCALE GENOMIC DNA]</scope>
    <source>
        <strain evidence="1 2">ATCC 30894</strain>
    </source>
</reference>
<proteinExistence type="predicted"/>
<dbReference type="VEuPathDB" id="AmoebaDB:NfTy_092450"/>
<dbReference type="AlphaFoldDB" id="A0A6A5B2M5"/>
<dbReference type="OrthoDB" id="539213at2759"/>
<dbReference type="InterPro" id="IPR053354">
    <property type="entry name" value="MGDG_epimerase"/>
</dbReference>
<gene>
    <name evidence="1" type="ORF">FDP41_008560</name>
</gene>
<dbReference type="Proteomes" id="UP000444721">
    <property type="component" value="Unassembled WGS sequence"/>
</dbReference>